<name>A0ABW5RX63_9BACI</name>
<feature type="domain" description="Flagellar hook protein FlgE/F/G-like D1" evidence="5">
    <location>
        <begin position="118"/>
        <end position="179"/>
    </location>
</feature>
<evidence type="ECO:0000259" key="5">
    <source>
        <dbReference type="Pfam" id="PF22692"/>
    </source>
</evidence>
<sequence length="280" mass="30525">MFRGFYTVASGMLAQQRKTEMLSNNMANANTPGFKADQSSMRAFPEMLLQRLDSAEVPTERKLNIPFNSEIGALNTGVYMQEATPNFLQGDLKETGNGTDVALTNLSMPVDEVSGALGSIFFTIEGLDGTPRYTRNGNFTVDGSGFLTTANGQYVLDNSDERIQLPSDQFTINEDGQVLVNDRNVATLGIGFAGNPNTLVKQGDGLFVSENNNPLPSAYNIEGVSFRTSQGFLERSNVDAARTMTDMMTAYRAFEANQKVLQAYDRSMEKAANEIGRVNG</sequence>
<keyword evidence="6" id="KW-0966">Cell projection</keyword>
<dbReference type="InterPro" id="IPR019776">
    <property type="entry name" value="Flagellar_basal_body_rod_CS"/>
</dbReference>
<feature type="domain" description="Flagellar basal-body/hook protein C-terminal" evidence="4">
    <location>
        <begin position="230"/>
        <end position="273"/>
    </location>
</feature>
<dbReference type="PANTHER" id="PTHR30435">
    <property type="entry name" value="FLAGELLAR PROTEIN"/>
    <property type="match status" value="1"/>
</dbReference>
<evidence type="ECO:0000256" key="1">
    <source>
        <dbReference type="ARBA" id="ARBA00009677"/>
    </source>
</evidence>
<dbReference type="InterPro" id="IPR020013">
    <property type="entry name" value="Flagellar_FlgE/F/G"/>
</dbReference>
<keyword evidence="7" id="KW-1185">Reference proteome</keyword>
<evidence type="ECO:0000259" key="4">
    <source>
        <dbReference type="Pfam" id="PF06429"/>
    </source>
</evidence>
<keyword evidence="2" id="KW-0975">Bacterial flagellum</keyword>
<evidence type="ECO:0000256" key="2">
    <source>
        <dbReference type="RuleBase" id="RU362116"/>
    </source>
</evidence>
<dbReference type="EMBL" id="JBHUMF010000035">
    <property type="protein sequence ID" value="MFD2683218.1"/>
    <property type="molecule type" value="Genomic_DNA"/>
</dbReference>
<dbReference type="InterPro" id="IPR053967">
    <property type="entry name" value="LlgE_F_G-like_D1"/>
</dbReference>
<protein>
    <submittedName>
        <fullName evidence="6">Flagellar hook-basal body protein</fullName>
    </submittedName>
</protein>
<organism evidence="6 7">
    <name type="scientific">Bacillus seohaeanensis</name>
    <dbReference type="NCBI Taxonomy" id="284580"/>
    <lineage>
        <taxon>Bacteria</taxon>
        <taxon>Bacillati</taxon>
        <taxon>Bacillota</taxon>
        <taxon>Bacilli</taxon>
        <taxon>Bacillales</taxon>
        <taxon>Bacillaceae</taxon>
        <taxon>Bacillus</taxon>
    </lineage>
</organism>
<dbReference type="NCBIfam" id="TIGR03506">
    <property type="entry name" value="FlgEFG_subfam"/>
    <property type="match status" value="1"/>
</dbReference>
<dbReference type="Proteomes" id="UP001597506">
    <property type="component" value="Unassembled WGS sequence"/>
</dbReference>
<dbReference type="Pfam" id="PF06429">
    <property type="entry name" value="Flg_bbr_C"/>
    <property type="match status" value="1"/>
</dbReference>
<feature type="domain" description="Flagellar basal body rod protein N-terminal" evidence="3">
    <location>
        <begin position="5"/>
        <end position="35"/>
    </location>
</feature>
<keyword evidence="6" id="KW-0969">Cilium</keyword>
<comment type="caution">
    <text evidence="6">The sequence shown here is derived from an EMBL/GenBank/DDBJ whole genome shotgun (WGS) entry which is preliminary data.</text>
</comment>
<accession>A0ABW5RX63</accession>
<reference evidence="7" key="1">
    <citation type="journal article" date="2019" name="Int. J. Syst. Evol. Microbiol.">
        <title>The Global Catalogue of Microorganisms (GCM) 10K type strain sequencing project: providing services to taxonomists for standard genome sequencing and annotation.</title>
        <authorList>
            <consortium name="The Broad Institute Genomics Platform"/>
            <consortium name="The Broad Institute Genome Sequencing Center for Infectious Disease"/>
            <person name="Wu L."/>
            <person name="Ma J."/>
        </authorList>
    </citation>
    <scope>NUCLEOTIDE SEQUENCE [LARGE SCALE GENOMIC DNA]</scope>
    <source>
        <strain evidence="7">KCTC 3913</strain>
    </source>
</reference>
<dbReference type="InterPro" id="IPR010930">
    <property type="entry name" value="Flg_bb/hook_C_dom"/>
</dbReference>
<keyword evidence="6" id="KW-0282">Flagellum</keyword>
<proteinExistence type="inferred from homology"/>
<dbReference type="Pfam" id="PF00460">
    <property type="entry name" value="Flg_bb_rod"/>
    <property type="match status" value="1"/>
</dbReference>
<dbReference type="InterPro" id="IPR037925">
    <property type="entry name" value="FlgE/F/G-like"/>
</dbReference>
<dbReference type="Pfam" id="PF22692">
    <property type="entry name" value="LlgE_F_G_D1"/>
    <property type="match status" value="1"/>
</dbReference>
<dbReference type="PANTHER" id="PTHR30435:SF19">
    <property type="entry name" value="FLAGELLAR BASAL-BODY ROD PROTEIN FLGG"/>
    <property type="match status" value="1"/>
</dbReference>
<dbReference type="SUPFAM" id="SSF117143">
    <property type="entry name" value="Flagellar hook protein flgE"/>
    <property type="match status" value="1"/>
</dbReference>
<dbReference type="RefSeq" id="WP_377938314.1">
    <property type="nucleotide sequence ID" value="NZ_JBHUMF010000035.1"/>
</dbReference>
<dbReference type="InterPro" id="IPR001444">
    <property type="entry name" value="Flag_bb_rod_N"/>
</dbReference>
<evidence type="ECO:0000313" key="6">
    <source>
        <dbReference type="EMBL" id="MFD2683218.1"/>
    </source>
</evidence>
<dbReference type="PROSITE" id="PS00588">
    <property type="entry name" value="FLAGELLA_BB_ROD"/>
    <property type="match status" value="1"/>
</dbReference>
<comment type="subcellular location">
    <subcellularLocation>
        <location evidence="2">Bacterial flagellum basal body</location>
    </subcellularLocation>
</comment>
<evidence type="ECO:0000313" key="7">
    <source>
        <dbReference type="Proteomes" id="UP001597506"/>
    </source>
</evidence>
<comment type="similarity">
    <text evidence="1 2">Belongs to the flagella basal body rod proteins family.</text>
</comment>
<evidence type="ECO:0000259" key="3">
    <source>
        <dbReference type="Pfam" id="PF00460"/>
    </source>
</evidence>
<gene>
    <name evidence="6" type="ORF">ACFSUL_21005</name>
</gene>